<dbReference type="HOGENOM" id="CLU_1732464_0_0_1"/>
<sequence>MDKNSFHSINVDNDEYRNIKNIKAYQIKPKNTFKDVLSFIKNEKKYEIEKVKSNLRVKLLENTDYREFVFRNRDVYNNKKESYDEPDTDTIDKTIAYFKIKDDLTIDKLYNTDYDKSYSTKEIQDESQVSENSDYIIGRMVYKLHQRNLMN</sequence>
<proteinExistence type="predicted"/>
<reference evidence="1" key="1">
    <citation type="submission" date="2013-07" db="EMBL/GenBank/DDBJ databases">
        <title>The genome of an arbuscular mycorrhizal fungus provides insights into the evolution of the oldest plant symbiosis.</title>
        <authorList>
            <consortium name="DOE Joint Genome Institute"/>
            <person name="Tisserant E."/>
            <person name="Malbreil M."/>
            <person name="Kuo A."/>
            <person name="Kohler A."/>
            <person name="Symeonidi A."/>
            <person name="Balestrini R."/>
            <person name="Charron P."/>
            <person name="Duensing N."/>
            <person name="Frei-dit-Frey N."/>
            <person name="Gianinazzi-Pearson V."/>
            <person name="Gilbert B."/>
            <person name="Handa Y."/>
            <person name="Hijri M."/>
            <person name="Kaul R."/>
            <person name="Kawaguchi M."/>
            <person name="Krajinski F."/>
            <person name="Lammers P."/>
            <person name="Lapierre D."/>
            <person name="Masclaux F.G."/>
            <person name="Murat C."/>
            <person name="Morin E."/>
            <person name="Ndikumana S."/>
            <person name="Pagni M."/>
            <person name="Petitpierre D."/>
            <person name="Requena N."/>
            <person name="Rosikiewicz P."/>
            <person name="Riley R."/>
            <person name="Saito K."/>
            <person name="San Clemente H."/>
            <person name="Shapiro H."/>
            <person name="van Tuinen D."/>
            <person name="Becard G."/>
            <person name="Bonfante P."/>
            <person name="Paszkowski U."/>
            <person name="Shachar-Hill Y."/>
            <person name="Young J.P."/>
            <person name="Sanders I.R."/>
            <person name="Henrissat B."/>
            <person name="Rensing S.A."/>
            <person name="Grigoriev I.V."/>
            <person name="Corradi N."/>
            <person name="Roux C."/>
            <person name="Martin F."/>
        </authorList>
    </citation>
    <scope>NUCLEOTIDE SEQUENCE</scope>
    <source>
        <strain evidence="1">DAOM 197198</strain>
    </source>
</reference>
<evidence type="ECO:0000313" key="1">
    <source>
        <dbReference type="EMBL" id="ERZ99510.1"/>
    </source>
</evidence>
<dbReference type="AlphaFoldDB" id="U9T843"/>
<dbReference type="EMBL" id="KI297914">
    <property type="protein sequence ID" value="ERZ99510.1"/>
    <property type="molecule type" value="Genomic_DNA"/>
</dbReference>
<accession>U9T843</accession>
<organism evidence="1">
    <name type="scientific">Rhizophagus irregularis (strain DAOM 181602 / DAOM 197198 / MUCL 43194)</name>
    <name type="common">Arbuscular mycorrhizal fungus</name>
    <name type="synonym">Glomus intraradices</name>
    <dbReference type="NCBI Taxonomy" id="747089"/>
    <lineage>
        <taxon>Eukaryota</taxon>
        <taxon>Fungi</taxon>
        <taxon>Fungi incertae sedis</taxon>
        <taxon>Mucoromycota</taxon>
        <taxon>Glomeromycotina</taxon>
        <taxon>Glomeromycetes</taxon>
        <taxon>Glomerales</taxon>
        <taxon>Glomeraceae</taxon>
        <taxon>Rhizophagus</taxon>
    </lineage>
</organism>
<dbReference type="VEuPathDB" id="FungiDB:RhiirFUN_013108"/>
<name>U9T843_RHIID</name>
<gene>
    <name evidence="1" type="ORF">GLOINDRAFT_87933</name>
</gene>
<protein>
    <submittedName>
        <fullName evidence="1">Uncharacterized protein</fullName>
    </submittedName>
</protein>